<dbReference type="Proteomes" id="UP001144978">
    <property type="component" value="Unassembled WGS sequence"/>
</dbReference>
<comment type="caution">
    <text evidence="1">The sequence shown here is derived from an EMBL/GenBank/DDBJ whole genome shotgun (WGS) entry which is preliminary data.</text>
</comment>
<organism evidence="1 2">
    <name type="scientific">Trametes sanguinea</name>
    <dbReference type="NCBI Taxonomy" id="158606"/>
    <lineage>
        <taxon>Eukaryota</taxon>
        <taxon>Fungi</taxon>
        <taxon>Dikarya</taxon>
        <taxon>Basidiomycota</taxon>
        <taxon>Agaricomycotina</taxon>
        <taxon>Agaricomycetes</taxon>
        <taxon>Polyporales</taxon>
        <taxon>Polyporaceae</taxon>
        <taxon>Trametes</taxon>
    </lineage>
</organism>
<gene>
    <name evidence="1" type="ORF">NUW54_g25</name>
</gene>
<evidence type="ECO:0000313" key="2">
    <source>
        <dbReference type="Proteomes" id="UP001144978"/>
    </source>
</evidence>
<protein>
    <submittedName>
        <fullName evidence="1">Uncharacterized protein</fullName>
    </submittedName>
</protein>
<accession>A0ACC1QAW9</accession>
<keyword evidence="2" id="KW-1185">Reference proteome</keyword>
<name>A0ACC1QAW9_9APHY</name>
<proteinExistence type="predicted"/>
<sequence>MNLGGMFGVAKADEMVAKNATEKVSSPQSERTEDSREPWWEEECSKQRGVCGFIWHLKEERLAAEALEAARMQQKEEEQVQAEALRPIELPTFSCAGHCRRAPGWVRAGDMVPASLAGLPEHFLCPPSPPPRAPSLPPLADSPPPPMVEDCPDTDDSTYSMPPVTSPPKRFGVYCEYNTVPQHDPKRVYLSITSQTSRPQRRTNGAKQHTHPLPKAKIKHVSEDAAPTFEVNNIIYRPLLASIKAAYDDTVAARYHHIPFKLFAHANPATITAQQGDLDPIPSSSSESFSIHHLPPHPLQQLFLEACNLDALCELNDAIQLKAKNDHKQDDPPDLEYTIAPIGLYSDSTHLTNLGTASRWPIYFWILGLSKYIHAMPSSFSTHHLAYIPSVRQDVVTQAYEQAYGTPPTAAVLRFCKKELFQQIWLILLNDNFVEAYVHGFVIKCADRITQRLFPRILTYSADYPKKCLIACIKYLGRCPCPDCLVSRDKIHLMGTKNDMANCWIFWRGVAPEGKRVEGLLGETSTSAMQSAFSRRLVSFGFNIYCTLVPDVMHEVELSVWKSTLMHLVCILVAQGASTVNMFNARFANVPTFGRDTICRFDANIAGLKKLAARDFKDLLQCAIPIFEHLLEPPHNHIVHHMLFQLAMFHVCAKLHMHSNNTLHILEHLIGSLGQAMCVFTSNVCPDYNTWELDKEVEARQWRQARKSLKSKGPGQAQDITPSARSKGHVDCPRKDFNLNTYKFHHLGDHTTSAHLVGSLDGPSTVTGKLEHRHVKHFYVRTNKNFQFGLQITRHKHRKCIEPEDTSSSSPNVHTEISEELCHPLKINGFIHDNKGDLAVKDFIPKLHHHVYAWLVAGAGSPPDRNLEPTGHKLASLRIRHNQLISTRCHPGIMLLAEPGSVHPYIYACVLGMFHVSAYIAGRSNDEPMLVQVLWIRWYNFDKMSPWGPESRRLPLVSFAPLDNNSFGFISLDQVLHSVHLILAFAHGLSDAALPGYSITCLEDEEDEDFCY</sequence>
<dbReference type="EMBL" id="JANSHE010000003">
    <property type="protein sequence ID" value="KAJ3019645.1"/>
    <property type="molecule type" value="Genomic_DNA"/>
</dbReference>
<evidence type="ECO:0000313" key="1">
    <source>
        <dbReference type="EMBL" id="KAJ3019645.1"/>
    </source>
</evidence>
<reference evidence="1" key="1">
    <citation type="submission" date="2022-08" db="EMBL/GenBank/DDBJ databases">
        <title>Genome Sequence of Pycnoporus sanguineus.</title>
        <authorList>
            <person name="Buettner E."/>
        </authorList>
    </citation>
    <scope>NUCLEOTIDE SEQUENCE</scope>
    <source>
        <strain evidence="1">CG-C14</strain>
    </source>
</reference>